<dbReference type="AlphaFoldDB" id="A0A7S4FU00"/>
<dbReference type="EMBL" id="HBJA01073259">
    <property type="protein sequence ID" value="CAE0814570.1"/>
    <property type="molecule type" value="Transcribed_RNA"/>
</dbReference>
<reference evidence="1" key="1">
    <citation type="submission" date="2021-01" db="EMBL/GenBank/DDBJ databases">
        <authorList>
            <person name="Corre E."/>
            <person name="Pelletier E."/>
            <person name="Niang G."/>
            <person name="Scheremetjew M."/>
            <person name="Finn R."/>
            <person name="Kale V."/>
            <person name="Holt S."/>
            <person name="Cochrane G."/>
            <person name="Meng A."/>
            <person name="Brown T."/>
            <person name="Cohen L."/>
        </authorList>
    </citation>
    <scope>NUCLEOTIDE SEQUENCE</scope>
    <source>
        <strain evidence="1">CCMP1594</strain>
    </source>
</reference>
<accession>A0A7S4FU00</accession>
<evidence type="ECO:0000313" key="1">
    <source>
        <dbReference type="EMBL" id="CAE0814570.1"/>
    </source>
</evidence>
<name>A0A7S4FU00_9EUGL</name>
<sequence>MPCPGNRPFLAPGFVRLALRIMRTWQARVSGRERRKNNQFSFRNYFERHPSIHHPSSFSPWVGPTNNIRSQLFSALLSKRYHKQKRQDKCLVDQENRWPKVPWIKPNKAVLTKGSFAWMPW</sequence>
<gene>
    <name evidence="1" type="ORF">EGYM00163_LOCUS25726</name>
</gene>
<organism evidence="1">
    <name type="scientific">Eutreptiella gymnastica</name>
    <dbReference type="NCBI Taxonomy" id="73025"/>
    <lineage>
        <taxon>Eukaryota</taxon>
        <taxon>Discoba</taxon>
        <taxon>Euglenozoa</taxon>
        <taxon>Euglenida</taxon>
        <taxon>Spirocuta</taxon>
        <taxon>Euglenophyceae</taxon>
        <taxon>Eutreptiales</taxon>
        <taxon>Eutreptiaceae</taxon>
        <taxon>Eutreptiella</taxon>
    </lineage>
</organism>
<protein>
    <submittedName>
        <fullName evidence="1">Uncharacterized protein</fullName>
    </submittedName>
</protein>
<proteinExistence type="predicted"/>